<reference evidence="5" key="1">
    <citation type="submission" date="2020-07" db="EMBL/GenBank/DDBJ databases">
        <authorList>
            <person name="Tarantini F.S."/>
            <person name="Hong K.W."/>
            <person name="Chan K.G."/>
        </authorList>
    </citation>
    <scope>NUCLEOTIDE SEQUENCE</scope>
    <source>
        <strain evidence="5">32-07</strain>
    </source>
</reference>
<dbReference type="PANTHER" id="PTHR10587:SF133">
    <property type="entry name" value="CHITIN DEACETYLASE 1-RELATED"/>
    <property type="match status" value="1"/>
</dbReference>
<keyword evidence="6" id="KW-1185">Reference proteome</keyword>
<name>A0ABX8QP25_9ACTN</name>
<feature type="signal peptide" evidence="3">
    <location>
        <begin position="1"/>
        <end position="26"/>
    </location>
</feature>
<protein>
    <submittedName>
        <fullName evidence="5">Polysaccharide deacetylase family protein</fullName>
    </submittedName>
</protein>
<dbReference type="PROSITE" id="PS51677">
    <property type="entry name" value="NODB"/>
    <property type="match status" value="1"/>
</dbReference>
<dbReference type="RefSeq" id="WP_231333424.1">
    <property type="nucleotide sequence ID" value="NZ_CP059572.1"/>
</dbReference>
<keyword evidence="3" id="KW-0732">Signal</keyword>
<dbReference type="InterPro" id="IPR002509">
    <property type="entry name" value="NODB_dom"/>
</dbReference>
<keyword evidence="1" id="KW-0479">Metal-binding</keyword>
<evidence type="ECO:0000313" key="5">
    <source>
        <dbReference type="EMBL" id="QXJ20358.1"/>
    </source>
</evidence>
<feature type="chain" id="PRO_5047192182" evidence="3">
    <location>
        <begin position="27"/>
        <end position="475"/>
    </location>
</feature>
<dbReference type="Proteomes" id="UP001049518">
    <property type="component" value="Chromosome"/>
</dbReference>
<dbReference type="EMBL" id="CP059572">
    <property type="protein sequence ID" value="QXJ20358.1"/>
    <property type="molecule type" value="Genomic_DNA"/>
</dbReference>
<proteinExistence type="predicted"/>
<dbReference type="PANTHER" id="PTHR10587">
    <property type="entry name" value="GLYCOSYL TRANSFERASE-RELATED"/>
    <property type="match status" value="1"/>
</dbReference>
<gene>
    <name evidence="5" type="ORF">AGRA3207_001055</name>
</gene>
<sequence length="475" mass="50773">MIVPRVRVAAAASAALLAALPLASCAGEVERRGRRISDDTAVRSVDPTAVAGLTAQTRFEQDTTRRVYAAYPRVPGANALTKRLAAVVEEQVRPFTALTTSAPPLADGGVPELNVQWSLTAASRQVVGVRLVTWQYLGVSGGEARQTLWYDGATRTAHTSADLIDGRAGLTALAERVRDRLGSRANPAQVRADEATFPSLAFNEAGDMVVEFGDYTVAPGSAGRVAVTLPRSVYDPMLSPFGRRARDAALATPARPTTTAPELAAARPVPGPVDCSHAKCIALTFDDGPGRYTRELLRTLAARRARATFFVVGDNAAADPGLLRDAAAAGNELGNHTQAHRDLTRLPTMQINSDVQRTQDVLRTALGRCPTLLRPPYGATNTTVSSVAKSLDLVQVLWSIDPGDWRMRDPERIASRVVERARPGAVVVLHESRKPTIGAVPRILDRLARQGYSFVTVSELMAGREIPIGGHFSGM</sequence>
<dbReference type="Pfam" id="PF01522">
    <property type="entry name" value="Polysacc_deac_1"/>
    <property type="match status" value="1"/>
</dbReference>
<evidence type="ECO:0000256" key="3">
    <source>
        <dbReference type="SAM" id="SignalP"/>
    </source>
</evidence>
<dbReference type="InterPro" id="IPR050248">
    <property type="entry name" value="Polysacc_deacetylase_ArnD"/>
</dbReference>
<evidence type="ECO:0000256" key="1">
    <source>
        <dbReference type="ARBA" id="ARBA00022723"/>
    </source>
</evidence>
<evidence type="ECO:0000259" key="4">
    <source>
        <dbReference type="PROSITE" id="PS51677"/>
    </source>
</evidence>
<evidence type="ECO:0000256" key="2">
    <source>
        <dbReference type="ARBA" id="ARBA00022801"/>
    </source>
</evidence>
<feature type="domain" description="NodB homology" evidence="4">
    <location>
        <begin position="279"/>
        <end position="455"/>
    </location>
</feature>
<keyword evidence="2" id="KW-0378">Hydrolase</keyword>
<dbReference type="SUPFAM" id="SSF88713">
    <property type="entry name" value="Glycoside hydrolase/deacetylase"/>
    <property type="match status" value="1"/>
</dbReference>
<accession>A0ABX8QP25</accession>
<dbReference type="Gene3D" id="3.20.20.370">
    <property type="entry name" value="Glycoside hydrolase/deacetylase"/>
    <property type="match status" value="1"/>
</dbReference>
<dbReference type="InterPro" id="IPR011330">
    <property type="entry name" value="Glyco_hydro/deAcase_b/a-brl"/>
</dbReference>
<organism evidence="5 6">
    <name type="scientific">Actinomadura graeca</name>
    <dbReference type="NCBI Taxonomy" id="2750812"/>
    <lineage>
        <taxon>Bacteria</taxon>
        <taxon>Bacillati</taxon>
        <taxon>Actinomycetota</taxon>
        <taxon>Actinomycetes</taxon>
        <taxon>Streptosporangiales</taxon>
        <taxon>Thermomonosporaceae</taxon>
        <taxon>Actinomadura</taxon>
    </lineage>
</organism>
<evidence type="ECO:0000313" key="6">
    <source>
        <dbReference type="Proteomes" id="UP001049518"/>
    </source>
</evidence>